<keyword evidence="1" id="KW-0808">Transferase</keyword>
<evidence type="ECO:0000313" key="2">
    <source>
        <dbReference type="Proteomes" id="UP000247221"/>
    </source>
</evidence>
<protein>
    <submittedName>
        <fullName evidence="1">Deoxynucleoside kinase</fullName>
    </submittedName>
</protein>
<accession>A0A2S1GMJ1</accession>
<organism evidence="1 2">
    <name type="scientific">Pseudomonas phage Njord</name>
    <dbReference type="NCBI Taxonomy" id="2163985"/>
    <lineage>
        <taxon>Viruses</taxon>
        <taxon>Duplodnaviria</taxon>
        <taxon>Heunggongvirae</taxon>
        <taxon>Uroviricota</taxon>
        <taxon>Caudoviricetes</taxon>
        <taxon>Autographivirales</taxon>
        <taxon>Autosignataviridae</taxon>
        <taxon>Colwellvirinae</taxon>
        <taxon>Njordvirus</taxon>
        <taxon>Njordvirus njord</taxon>
        <taxon>Uliginvirus njord</taxon>
    </lineage>
</organism>
<dbReference type="RefSeq" id="YP_009800526.1">
    <property type="nucleotide sequence ID" value="NC_047954.1"/>
</dbReference>
<dbReference type="EMBL" id="MH113812">
    <property type="protein sequence ID" value="AWD90608.1"/>
    <property type="molecule type" value="Genomic_DNA"/>
</dbReference>
<proteinExistence type="predicted"/>
<sequence>MKRILIVGNHACGKSTLSAQLAALLPDVEIVDGGHAQEIARLTATVLDGGNPVALMDDLFVVKTAYMASAPTVILHMRTAPAIVAMRIRKRNQPGDAVLRKAYLQRLDDYQNTVFPHLATLSNSLYLPVTMSRGVSVHDILPVVKRLML</sequence>
<name>A0A2S1GMJ1_9CAUD</name>
<keyword evidence="2" id="KW-1185">Reference proteome</keyword>
<dbReference type="CDD" id="cd02019">
    <property type="entry name" value="NK"/>
    <property type="match status" value="1"/>
</dbReference>
<keyword evidence="1" id="KW-0418">Kinase</keyword>
<evidence type="ECO:0000313" key="1">
    <source>
        <dbReference type="EMBL" id="AWD90608.1"/>
    </source>
</evidence>
<dbReference type="InterPro" id="IPR027417">
    <property type="entry name" value="P-loop_NTPase"/>
</dbReference>
<dbReference type="KEGG" id="vg:54991025"/>
<reference evidence="1 2" key="1">
    <citation type="submission" date="2018-03" db="EMBL/GenBank/DDBJ databases">
        <title>Phage therapy in agriculture - a green tech approach to combat plant pathogenic bacteria.</title>
        <authorList>
            <person name="Carstens A.B."/>
            <person name="Djurhuus A.M."/>
            <person name="Hansen L.H."/>
        </authorList>
    </citation>
    <scope>NUCLEOTIDE SEQUENCE [LARGE SCALE GENOMIC DNA]</scope>
</reference>
<dbReference type="Proteomes" id="UP000247221">
    <property type="component" value="Segment"/>
</dbReference>
<dbReference type="SUPFAM" id="SSF52540">
    <property type="entry name" value="P-loop containing nucleoside triphosphate hydrolases"/>
    <property type="match status" value="1"/>
</dbReference>
<dbReference type="GeneID" id="54991025"/>
<dbReference type="GO" id="GO:0016301">
    <property type="term" value="F:kinase activity"/>
    <property type="evidence" value="ECO:0007669"/>
    <property type="project" value="UniProtKB-KW"/>
</dbReference>